<name>A0A1H7VCX3_9BACT</name>
<proteinExistence type="predicted"/>
<dbReference type="Proteomes" id="UP000198744">
    <property type="component" value="Unassembled WGS sequence"/>
</dbReference>
<dbReference type="EMBL" id="FOBS01000003">
    <property type="protein sequence ID" value="SEM06627.1"/>
    <property type="molecule type" value="Genomic_DNA"/>
</dbReference>
<evidence type="ECO:0000313" key="2">
    <source>
        <dbReference type="Proteomes" id="UP000198744"/>
    </source>
</evidence>
<evidence type="ECO:0000313" key="1">
    <source>
        <dbReference type="EMBL" id="SEM06627.1"/>
    </source>
</evidence>
<keyword evidence="2" id="KW-1185">Reference proteome</keyword>
<sequence length="67" mass="7787">MAMSHEDRIIAAMQMIQVTPDNYKDVSADMITHLFRVVLEAEVMLKSETPYEGLSEQEIEDRKMKLE</sequence>
<dbReference type="RefSeq" id="WP_093882295.1">
    <property type="nucleotide sequence ID" value="NZ_FOBS01000003.1"/>
</dbReference>
<gene>
    <name evidence="1" type="ORF">SAMN04489760_103155</name>
</gene>
<reference evidence="1 2" key="1">
    <citation type="submission" date="2016-10" db="EMBL/GenBank/DDBJ databases">
        <authorList>
            <person name="de Groot N.N."/>
        </authorList>
    </citation>
    <scope>NUCLEOTIDE SEQUENCE [LARGE SCALE GENOMIC DNA]</scope>
    <source>
        <strain evidence="1 2">DSM 8423</strain>
    </source>
</reference>
<organism evidence="1 2">
    <name type="scientific">Syntrophus gentianae</name>
    <dbReference type="NCBI Taxonomy" id="43775"/>
    <lineage>
        <taxon>Bacteria</taxon>
        <taxon>Pseudomonadati</taxon>
        <taxon>Thermodesulfobacteriota</taxon>
        <taxon>Syntrophia</taxon>
        <taxon>Syntrophales</taxon>
        <taxon>Syntrophaceae</taxon>
        <taxon>Syntrophus</taxon>
    </lineage>
</organism>
<dbReference type="AlphaFoldDB" id="A0A1H7VCX3"/>
<protein>
    <submittedName>
        <fullName evidence="1">Uncharacterized protein</fullName>
    </submittedName>
</protein>
<accession>A0A1H7VCX3</accession>